<protein>
    <submittedName>
        <fullName evidence="14">DUF4405 domain-containing protein</fullName>
    </submittedName>
</protein>
<dbReference type="PANTHER" id="PTHR30485">
    <property type="entry name" value="NI/FE-HYDROGENASE 1 B-TYPE CYTOCHROME SUBUNIT"/>
    <property type="match status" value="1"/>
</dbReference>
<evidence type="ECO:0000313" key="14">
    <source>
        <dbReference type="EMBL" id="MXP25499.1"/>
    </source>
</evidence>
<dbReference type="InterPro" id="IPR016174">
    <property type="entry name" value="Di-haem_cyt_TM"/>
</dbReference>
<dbReference type="Gene3D" id="1.20.950.20">
    <property type="entry name" value="Transmembrane di-heme cytochromes, Chain C"/>
    <property type="match status" value="1"/>
</dbReference>
<comment type="subcellular location">
    <subcellularLocation>
        <location evidence="1">Cell membrane</location>
        <topology evidence="1">Multi-pass membrane protein</topology>
    </subcellularLocation>
</comment>
<keyword evidence="7" id="KW-0479">Metal-binding</keyword>
<keyword evidence="5" id="KW-0349">Heme</keyword>
<evidence type="ECO:0000256" key="3">
    <source>
        <dbReference type="ARBA" id="ARBA00022448"/>
    </source>
</evidence>
<evidence type="ECO:0000256" key="7">
    <source>
        <dbReference type="ARBA" id="ARBA00022723"/>
    </source>
</evidence>
<keyword evidence="9 12" id="KW-1133">Transmembrane helix</keyword>
<keyword evidence="3" id="KW-0813">Transport</keyword>
<dbReference type="InterPro" id="IPR000516">
    <property type="entry name" value="Ni-dep_Hydgase_cyt-B"/>
</dbReference>
<dbReference type="InterPro" id="IPR051542">
    <property type="entry name" value="Hydrogenase_cytochrome"/>
</dbReference>
<evidence type="ECO:0000256" key="1">
    <source>
        <dbReference type="ARBA" id="ARBA00004651"/>
    </source>
</evidence>
<keyword evidence="4" id="KW-1003">Cell membrane</keyword>
<accession>A0A845A851</accession>
<dbReference type="GO" id="GO:0022904">
    <property type="term" value="P:respiratory electron transport chain"/>
    <property type="evidence" value="ECO:0007669"/>
    <property type="project" value="InterPro"/>
</dbReference>
<evidence type="ECO:0000256" key="6">
    <source>
        <dbReference type="ARBA" id="ARBA00022692"/>
    </source>
</evidence>
<dbReference type="AlphaFoldDB" id="A0A845A851"/>
<evidence type="ECO:0000256" key="12">
    <source>
        <dbReference type="SAM" id="Phobius"/>
    </source>
</evidence>
<evidence type="ECO:0000256" key="9">
    <source>
        <dbReference type="ARBA" id="ARBA00022989"/>
    </source>
</evidence>
<comment type="caution">
    <text evidence="14">The sequence shown here is derived from an EMBL/GenBank/DDBJ whole genome shotgun (WGS) entry which is preliminary data.</text>
</comment>
<dbReference type="InterPro" id="IPR011577">
    <property type="entry name" value="Cyt_b561_bac/Ni-Hgenase"/>
</dbReference>
<evidence type="ECO:0000256" key="11">
    <source>
        <dbReference type="ARBA" id="ARBA00023136"/>
    </source>
</evidence>
<evidence type="ECO:0000256" key="4">
    <source>
        <dbReference type="ARBA" id="ARBA00022475"/>
    </source>
</evidence>
<dbReference type="EMBL" id="WTYQ01000002">
    <property type="protein sequence ID" value="MXP25499.1"/>
    <property type="molecule type" value="Genomic_DNA"/>
</dbReference>
<dbReference type="OrthoDB" id="9781740at2"/>
<evidence type="ECO:0000259" key="13">
    <source>
        <dbReference type="Pfam" id="PF01292"/>
    </source>
</evidence>
<dbReference type="Pfam" id="PF01292">
    <property type="entry name" value="Ni_hydr_CYTB"/>
    <property type="match status" value="1"/>
</dbReference>
<keyword evidence="10" id="KW-0408">Iron</keyword>
<keyword evidence="11 12" id="KW-0472">Membrane</keyword>
<dbReference type="RefSeq" id="WP_160738725.1">
    <property type="nucleotide sequence ID" value="NZ_WTYQ01000002.1"/>
</dbReference>
<feature type="domain" description="Cytochrome b561 bacterial/Ni-hydrogenase" evidence="13">
    <location>
        <begin position="7"/>
        <end position="220"/>
    </location>
</feature>
<comment type="similarity">
    <text evidence="2">Belongs to the HupC/HyaC/HydC family.</text>
</comment>
<keyword evidence="15" id="KW-1185">Reference proteome</keyword>
<evidence type="ECO:0000256" key="8">
    <source>
        <dbReference type="ARBA" id="ARBA00022982"/>
    </source>
</evidence>
<feature type="transmembrane region" description="Helical" evidence="12">
    <location>
        <begin position="187"/>
        <end position="208"/>
    </location>
</feature>
<proteinExistence type="inferred from homology"/>
<evidence type="ECO:0000256" key="10">
    <source>
        <dbReference type="ARBA" id="ARBA00023004"/>
    </source>
</evidence>
<sequence length="228" mass="25877">MKRRAPRHRLFTRLWHWINLLCLVILFMSGLNISNAHPRLYWGQAGFSPSEAWAFIPNFPGWATIPGYYSLAAARQWHLLFAWVFAIGLLAFMVVSVINGHFRKDIATRLKEWRKSSIMADIRAHLRLDFSHGAGQYNFLQKAAYGLVIFIMLPLMIFTGMAMSPAMDAAWPWLLDIFGGRQSARSIHFICAWGLFGFLILHVALVFLSGPIGQLKAMILGGSRDETP</sequence>
<dbReference type="GO" id="GO:0020037">
    <property type="term" value="F:heme binding"/>
    <property type="evidence" value="ECO:0007669"/>
    <property type="project" value="TreeGrafter"/>
</dbReference>
<dbReference type="GO" id="GO:0009055">
    <property type="term" value="F:electron transfer activity"/>
    <property type="evidence" value="ECO:0007669"/>
    <property type="project" value="InterPro"/>
</dbReference>
<evidence type="ECO:0000256" key="5">
    <source>
        <dbReference type="ARBA" id="ARBA00022617"/>
    </source>
</evidence>
<dbReference type="PRINTS" id="PR00161">
    <property type="entry name" value="NIHGNASECYTB"/>
</dbReference>
<gene>
    <name evidence="14" type="ORF">GRI39_05515</name>
</gene>
<evidence type="ECO:0000313" key="15">
    <source>
        <dbReference type="Proteomes" id="UP000460561"/>
    </source>
</evidence>
<keyword evidence="8" id="KW-0249">Electron transport</keyword>
<keyword evidence="6 12" id="KW-0812">Transmembrane</keyword>
<feature type="transmembrane region" description="Helical" evidence="12">
    <location>
        <begin position="144"/>
        <end position="167"/>
    </location>
</feature>
<dbReference type="GO" id="GO:0005886">
    <property type="term" value="C:plasma membrane"/>
    <property type="evidence" value="ECO:0007669"/>
    <property type="project" value="UniProtKB-SubCell"/>
</dbReference>
<organism evidence="14 15">
    <name type="scientific">Altericroceibacterium indicum</name>
    <dbReference type="NCBI Taxonomy" id="374177"/>
    <lineage>
        <taxon>Bacteria</taxon>
        <taxon>Pseudomonadati</taxon>
        <taxon>Pseudomonadota</taxon>
        <taxon>Alphaproteobacteria</taxon>
        <taxon>Sphingomonadales</taxon>
        <taxon>Erythrobacteraceae</taxon>
        <taxon>Altericroceibacterium</taxon>
    </lineage>
</organism>
<reference evidence="14 15" key="1">
    <citation type="submission" date="2019-12" db="EMBL/GenBank/DDBJ databases">
        <title>Genomic-based taxomic classification of the family Erythrobacteraceae.</title>
        <authorList>
            <person name="Xu L."/>
        </authorList>
    </citation>
    <scope>NUCLEOTIDE SEQUENCE [LARGE SCALE GENOMIC DNA]</scope>
    <source>
        <strain evidence="14 15">DSM 18604</strain>
    </source>
</reference>
<dbReference type="Proteomes" id="UP000460561">
    <property type="component" value="Unassembled WGS sequence"/>
</dbReference>
<feature type="transmembrane region" description="Helical" evidence="12">
    <location>
        <begin position="80"/>
        <end position="102"/>
    </location>
</feature>
<name>A0A845A851_9SPHN</name>
<dbReference type="GO" id="GO:0005506">
    <property type="term" value="F:iron ion binding"/>
    <property type="evidence" value="ECO:0007669"/>
    <property type="project" value="InterPro"/>
</dbReference>
<dbReference type="PANTHER" id="PTHR30485:SF1">
    <property type="entry name" value="CYTOCHROME YDHU-RELATED"/>
    <property type="match status" value="1"/>
</dbReference>
<evidence type="ECO:0000256" key="2">
    <source>
        <dbReference type="ARBA" id="ARBA00008622"/>
    </source>
</evidence>
<dbReference type="SUPFAM" id="SSF81342">
    <property type="entry name" value="Transmembrane di-heme cytochromes"/>
    <property type="match status" value="1"/>
</dbReference>